<dbReference type="Gene3D" id="2.40.50.140">
    <property type="entry name" value="Nucleic acid-binding proteins"/>
    <property type="match status" value="1"/>
</dbReference>
<feature type="domain" description="Replication factor-A protein 1 N-terminal" evidence="1">
    <location>
        <begin position="16"/>
        <end position="104"/>
    </location>
</feature>
<evidence type="ECO:0000259" key="1">
    <source>
        <dbReference type="Pfam" id="PF04057"/>
    </source>
</evidence>
<evidence type="ECO:0000313" key="3">
    <source>
        <dbReference type="Proteomes" id="UP000823388"/>
    </source>
</evidence>
<dbReference type="SUPFAM" id="SSF50249">
    <property type="entry name" value="Nucleic acid-binding proteins"/>
    <property type="match status" value="1"/>
</dbReference>
<keyword evidence="3" id="KW-1185">Reference proteome</keyword>
<dbReference type="InterPro" id="IPR007199">
    <property type="entry name" value="Rep_factor-A_N"/>
</dbReference>
<proteinExistence type="predicted"/>
<protein>
    <recommendedName>
        <fullName evidence="1">Replication factor-A protein 1 N-terminal domain-containing protein</fullName>
    </recommendedName>
</protein>
<gene>
    <name evidence="2" type="ORF">PVAP13_3NG059083</name>
</gene>
<dbReference type="GO" id="GO:0003677">
    <property type="term" value="F:DNA binding"/>
    <property type="evidence" value="ECO:0007669"/>
    <property type="project" value="InterPro"/>
</dbReference>
<dbReference type="GO" id="GO:0005634">
    <property type="term" value="C:nucleus"/>
    <property type="evidence" value="ECO:0007669"/>
    <property type="project" value="InterPro"/>
</dbReference>
<reference evidence="2" key="1">
    <citation type="submission" date="2020-05" db="EMBL/GenBank/DDBJ databases">
        <title>WGS assembly of Panicum virgatum.</title>
        <authorList>
            <person name="Lovell J.T."/>
            <person name="Jenkins J."/>
            <person name="Shu S."/>
            <person name="Juenger T.E."/>
            <person name="Schmutz J."/>
        </authorList>
    </citation>
    <scope>NUCLEOTIDE SEQUENCE</scope>
    <source>
        <strain evidence="2">AP13</strain>
    </source>
</reference>
<name>A0A8T0U0T4_PANVG</name>
<comment type="caution">
    <text evidence="2">The sequence shown here is derived from an EMBL/GenBank/DDBJ whole genome shotgun (WGS) entry which is preliminary data.</text>
</comment>
<dbReference type="AlphaFoldDB" id="A0A8T0U0T4"/>
<dbReference type="Proteomes" id="UP000823388">
    <property type="component" value="Chromosome 3N"/>
</dbReference>
<dbReference type="EMBL" id="CM029042">
    <property type="protein sequence ID" value="KAG2615927.1"/>
    <property type="molecule type" value="Genomic_DNA"/>
</dbReference>
<dbReference type="GO" id="GO:0006260">
    <property type="term" value="P:DNA replication"/>
    <property type="evidence" value="ECO:0007669"/>
    <property type="project" value="InterPro"/>
</dbReference>
<evidence type="ECO:0000313" key="2">
    <source>
        <dbReference type="EMBL" id="KAG2615927.1"/>
    </source>
</evidence>
<accession>A0A8T0U0T4</accession>
<dbReference type="Pfam" id="PF04057">
    <property type="entry name" value="Rep-A_N"/>
    <property type="match status" value="1"/>
</dbReference>
<organism evidence="2 3">
    <name type="scientific">Panicum virgatum</name>
    <name type="common">Blackwell switchgrass</name>
    <dbReference type="NCBI Taxonomy" id="38727"/>
    <lineage>
        <taxon>Eukaryota</taxon>
        <taxon>Viridiplantae</taxon>
        <taxon>Streptophyta</taxon>
        <taxon>Embryophyta</taxon>
        <taxon>Tracheophyta</taxon>
        <taxon>Spermatophyta</taxon>
        <taxon>Magnoliopsida</taxon>
        <taxon>Liliopsida</taxon>
        <taxon>Poales</taxon>
        <taxon>Poaceae</taxon>
        <taxon>PACMAD clade</taxon>
        <taxon>Panicoideae</taxon>
        <taxon>Panicodae</taxon>
        <taxon>Paniceae</taxon>
        <taxon>Panicinae</taxon>
        <taxon>Panicum</taxon>
        <taxon>Panicum sect. Hiantes</taxon>
    </lineage>
</organism>
<dbReference type="InterPro" id="IPR012340">
    <property type="entry name" value="NA-bd_OB-fold"/>
</dbReference>
<sequence length="105" mass="10943">MGGGGEGGEGMEVDNLSRGAVAAMSRQLGAEALRPVLQLLDAPRPLLAVSPPAARRYRLALSDGADLQLGVLAAPLNHLVTAGALRRGTVVRVLEYFSGVIQNQR</sequence>